<dbReference type="GO" id="GO:0050333">
    <property type="term" value="F:thiamine triphosphate phosphatase activity"/>
    <property type="evidence" value="ECO:0007669"/>
    <property type="project" value="InterPro"/>
</dbReference>
<dbReference type="Gene3D" id="2.40.320.10">
    <property type="entry name" value="Hypothetical Protein Pfu-838710-001"/>
    <property type="match status" value="1"/>
</dbReference>
<dbReference type="PANTHER" id="PTHR14586:SF1">
    <property type="entry name" value="THIAMINE-TRIPHOSPHATASE"/>
    <property type="match status" value="1"/>
</dbReference>
<reference evidence="3" key="1">
    <citation type="journal article" date="2011" name="Genome Res.">
        <title>Phylogeny-wide analysis of social amoeba genomes highlights ancient origins for complex intercellular communication.</title>
        <authorList>
            <person name="Heidel A.J."/>
            <person name="Lawal H.M."/>
            <person name="Felder M."/>
            <person name="Schilde C."/>
            <person name="Helps N.R."/>
            <person name="Tunggal B."/>
            <person name="Rivero F."/>
            <person name="John U."/>
            <person name="Schleicher M."/>
            <person name="Eichinger L."/>
            <person name="Platzer M."/>
            <person name="Noegel A.A."/>
            <person name="Schaap P."/>
            <person name="Gloeckner G."/>
        </authorList>
    </citation>
    <scope>NUCLEOTIDE SEQUENCE [LARGE SCALE GENOMIC DNA]</scope>
    <source>
        <strain evidence="3">SH3</strain>
    </source>
</reference>
<dbReference type="SUPFAM" id="SSF55154">
    <property type="entry name" value="CYTH-like phosphatases"/>
    <property type="match status" value="1"/>
</dbReference>
<sequence>MSIVEVEIKFSFNEEIKQSIIERCTSFGGEKTFVDKYWDHPTLYSLSLSNIWLRQRDNRWELKIPPTQLQDINNNNNNNNNNNDYNSNLSTYQEIEDPKEILNVLVNLKYLSSSSSSSSSTFTSSSTSTPDEILKKRLEDSGMKEYATIKTIRTSYLLTIELDTFTVVFDQTEGSLNDYQVGELELLVEVPLTATDSEKQSAHKDANNKVLLLAKLLGVNQGDTNMKKQRAKIEDFTQAGLAAIASAQEKVCVVKSVNGQVSNVVWVTFKPFAQNQISWKEEYGLYASSTQIQNGATISRLSTLKAAAKGHQYPFNSSGFFDQADSVSVTSYGLVNNYGEPLTFGLTQSALINGVQVDSELNATTVLGNQTAEYTPIVTLSVFVQSQQNNGSVISSITSQSLTLTYTSDTTKAVFYDDNSNSFVEGNLPN</sequence>
<evidence type="ECO:0000259" key="1">
    <source>
        <dbReference type="Pfam" id="PF01928"/>
    </source>
</evidence>
<organism evidence="2 3">
    <name type="scientific">Cavenderia fasciculata</name>
    <name type="common">Slime mold</name>
    <name type="synonym">Dictyostelium fasciculatum</name>
    <dbReference type="NCBI Taxonomy" id="261658"/>
    <lineage>
        <taxon>Eukaryota</taxon>
        <taxon>Amoebozoa</taxon>
        <taxon>Evosea</taxon>
        <taxon>Eumycetozoa</taxon>
        <taxon>Dictyostelia</taxon>
        <taxon>Acytosteliales</taxon>
        <taxon>Cavenderiaceae</taxon>
        <taxon>Cavenderia</taxon>
    </lineage>
</organism>
<dbReference type="InterPro" id="IPR033469">
    <property type="entry name" value="CYTH-like_dom_sf"/>
</dbReference>
<dbReference type="Pfam" id="PF01928">
    <property type="entry name" value="CYTH"/>
    <property type="match status" value="1"/>
</dbReference>
<gene>
    <name evidence="2" type="ORF">DFA_07985</name>
</gene>
<feature type="domain" description="CYTH" evidence="1">
    <location>
        <begin position="5"/>
        <end position="200"/>
    </location>
</feature>
<dbReference type="InterPro" id="IPR039582">
    <property type="entry name" value="THTPA"/>
</dbReference>
<proteinExistence type="predicted"/>
<dbReference type="OrthoDB" id="442176at2759"/>
<evidence type="ECO:0000313" key="2">
    <source>
        <dbReference type="EMBL" id="EGG17004.1"/>
    </source>
</evidence>
<protein>
    <recommendedName>
        <fullName evidence="1">CYTH domain-containing protein</fullName>
    </recommendedName>
</protein>
<dbReference type="InterPro" id="IPR023577">
    <property type="entry name" value="CYTH_domain"/>
</dbReference>
<evidence type="ECO:0000313" key="3">
    <source>
        <dbReference type="Proteomes" id="UP000007797"/>
    </source>
</evidence>
<dbReference type="PANTHER" id="PTHR14586">
    <property type="entry name" value="THIAMINE-TRIPHOSPHATASE"/>
    <property type="match status" value="1"/>
</dbReference>
<dbReference type="GO" id="GO:0042357">
    <property type="term" value="P:thiamine diphosphate metabolic process"/>
    <property type="evidence" value="ECO:0007669"/>
    <property type="project" value="TreeGrafter"/>
</dbReference>
<dbReference type="STRING" id="1054147.F4Q4E2"/>
<dbReference type="AlphaFoldDB" id="F4Q4E2"/>
<name>F4Q4E2_CACFS</name>
<dbReference type="KEGG" id="dfa:DFA_07985"/>
<dbReference type="GeneID" id="14869812"/>
<dbReference type="Proteomes" id="UP000007797">
    <property type="component" value="Unassembled WGS sequence"/>
</dbReference>
<keyword evidence="3" id="KW-1185">Reference proteome</keyword>
<accession>F4Q4E2</accession>
<dbReference type="RefSeq" id="XP_004355488.1">
    <property type="nucleotide sequence ID" value="XM_004355435.1"/>
</dbReference>
<dbReference type="GO" id="GO:0000287">
    <property type="term" value="F:magnesium ion binding"/>
    <property type="evidence" value="ECO:0007669"/>
    <property type="project" value="TreeGrafter"/>
</dbReference>
<dbReference type="EMBL" id="GL883021">
    <property type="protein sequence ID" value="EGG17004.1"/>
    <property type="molecule type" value="Genomic_DNA"/>
</dbReference>